<accession>C0NZS9</accession>
<dbReference type="AlphaFoldDB" id="C0NZS9"/>
<protein>
    <recommendedName>
        <fullName evidence="4">Secreted protein</fullName>
    </recommendedName>
</protein>
<feature type="signal peptide" evidence="1">
    <location>
        <begin position="1"/>
        <end position="32"/>
    </location>
</feature>
<dbReference type="RefSeq" id="XP_045283499.1">
    <property type="nucleotide sequence ID" value="XM_045435708.1"/>
</dbReference>
<evidence type="ECO:0000313" key="3">
    <source>
        <dbReference type="Proteomes" id="UP000001631"/>
    </source>
</evidence>
<evidence type="ECO:0008006" key="4">
    <source>
        <dbReference type="Google" id="ProtNLM"/>
    </source>
</evidence>
<proteinExistence type="predicted"/>
<keyword evidence="1" id="KW-0732">Signal</keyword>
<dbReference type="GeneID" id="69041675"/>
<sequence>MEWWAPGDHSLAFWAFLVLQPLPIALPAAAGGQPNNRESVTDYLPTTQNCGLELRRPPPSPYRPTAENPIKSETKPCCGCLWWFLWVPVLVDPSPSPSP</sequence>
<keyword evidence="3" id="KW-1185">Reference proteome</keyword>
<reference evidence="2" key="1">
    <citation type="submission" date="2009-02" db="EMBL/GenBank/DDBJ databases">
        <title>The Genome Sequence of Ajellomyces capsulatus strain G186AR.</title>
        <authorList>
            <consortium name="The Broad Institute Genome Sequencing Platform"/>
            <person name="Champion M."/>
            <person name="Cuomo C."/>
            <person name="Ma L.-J."/>
            <person name="Henn M.R."/>
            <person name="Sil A."/>
            <person name="Goldman B."/>
            <person name="Young S.K."/>
            <person name="Kodira C.D."/>
            <person name="Zeng Q."/>
            <person name="Koehrsen M."/>
            <person name="Alvarado L."/>
            <person name="Berlin A."/>
            <person name="Borenstein D."/>
            <person name="Chen Z."/>
            <person name="Engels R."/>
            <person name="Freedman E."/>
            <person name="Gellesch M."/>
            <person name="Goldberg J."/>
            <person name="Griggs A."/>
            <person name="Gujja S."/>
            <person name="Heiman D."/>
            <person name="Hepburn T."/>
            <person name="Howarth C."/>
            <person name="Jen D."/>
            <person name="Larson L."/>
            <person name="Lewis B."/>
            <person name="Mehta T."/>
            <person name="Park D."/>
            <person name="Pearson M."/>
            <person name="Roberts A."/>
            <person name="Saif S."/>
            <person name="Shea T."/>
            <person name="Shenoy N."/>
            <person name="Sisk P."/>
            <person name="Stolte C."/>
            <person name="Sykes S."/>
            <person name="Walk T."/>
            <person name="White J."/>
            <person name="Yandava C."/>
            <person name="Klein B."/>
            <person name="McEwen J.G."/>
            <person name="Puccia R."/>
            <person name="Goldman G.H."/>
            <person name="Felipe M.S."/>
            <person name="Nino-Vega G."/>
            <person name="San-Blas G."/>
            <person name="Taylor J."/>
            <person name="Mendoza L."/>
            <person name="Galagan J."/>
            <person name="Nusbaum C."/>
            <person name="Birren B."/>
        </authorList>
    </citation>
    <scope>NUCLEOTIDE SEQUENCE</scope>
    <source>
        <strain evidence="2">G186AR</strain>
    </source>
</reference>
<dbReference type="InParanoid" id="C0NZS9"/>
<organism evidence="2 3">
    <name type="scientific">Ajellomyces capsulatus (strain G186AR / H82 / ATCC MYA-2454 / RMSCC 2432)</name>
    <name type="common">Darling's disease fungus</name>
    <name type="synonym">Histoplasma capsulatum</name>
    <dbReference type="NCBI Taxonomy" id="447093"/>
    <lineage>
        <taxon>Eukaryota</taxon>
        <taxon>Fungi</taxon>
        <taxon>Dikarya</taxon>
        <taxon>Ascomycota</taxon>
        <taxon>Pezizomycotina</taxon>
        <taxon>Eurotiomycetes</taxon>
        <taxon>Eurotiomycetidae</taxon>
        <taxon>Onygenales</taxon>
        <taxon>Ajellomycetaceae</taxon>
        <taxon>Histoplasma</taxon>
    </lineage>
</organism>
<name>C0NZS9_AJECG</name>
<feature type="chain" id="PRO_5002901275" description="Secreted protein" evidence="1">
    <location>
        <begin position="33"/>
        <end position="99"/>
    </location>
</feature>
<gene>
    <name evidence="2" type="ORF">HCBG_08659</name>
</gene>
<evidence type="ECO:0000313" key="2">
    <source>
        <dbReference type="EMBL" id="EEH03018.1"/>
    </source>
</evidence>
<dbReference type="HOGENOM" id="CLU_2319682_0_0_1"/>
<evidence type="ECO:0000256" key="1">
    <source>
        <dbReference type="SAM" id="SignalP"/>
    </source>
</evidence>
<dbReference type="Proteomes" id="UP000001631">
    <property type="component" value="Unassembled WGS sequence"/>
</dbReference>
<dbReference type="EMBL" id="GG663379">
    <property type="protein sequence ID" value="EEH03018.1"/>
    <property type="molecule type" value="Genomic_DNA"/>
</dbReference>